<dbReference type="GO" id="GO:0006357">
    <property type="term" value="P:regulation of transcription by RNA polymerase II"/>
    <property type="evidence" value="ECO:0007669"/>
    <property type="project" value="TreeGrafter"/>
</dbReference>
<feature type="region of interest" description="Disordered" evidence="11">
    <location>
        <begin position="284"/>
        <end position="318"/>
    </location>
</feature>
<keyword evidence="8" id="KW-0804">Transcription</keyword>
<dbReference type="PANTHER" id="PTHR10015">
    <property type="entry name" value="HEAT SHOCK TRANSCRIPTION FACTOR"/>
    <property type="match status" value="1"/>
</dbReference>
<feature type="compositionally biased region" description="Polar residues" evidence="11">
    <location>
        <begin position="1"/>
        <end position="12"/>
    </location>
</feature>
<reference evidence="13 14" key="1">
    <citation type="submission" date="2020-08" db="EMBL/GenBank/DDBJ databases">
        <title>Plant Genome Project.</title>
        <authorList>
            <person name="Zhang R.-G."/>
        </authorList>
    </citation>
    <scope>NUCLEOTIDE SEQUENCE [LARGE SCALE GENOMIC DNA]</scope>
    <source>
        <tissue evidence="13">Rhizome</tissue>
    </source>
</reference>
<evidence type="ECO:0000256" key="3">
    <source>
        <dbReference type="ARBA" id="ARBA00022491"/>
    </source>
</evidence>
<feature type="domain" description="OVATE" evidence="12">
    <location>
        <begin position="361"/>
        <end position="420"/>
    </location>
</feature>
<keyword evidence="9" id="KW-0539">Nucleus</keyword>
<dbReference type="SMART" id="SM00415">
    <property type="entry name" value="HSF"/>
    <property type="match status" value="1"/>
</dbReference>
<feature type="region of interest" description="Disordered" evidence="11">
    <location>
        <begin position="162"/>
        <end position="181"/>
    </location>
</feature>
<keyword evidence="7" id="KW-0238">DNA-binding</keyword>
<dbReference type="PANTHER" id="PTHR10015:SF169">
    <property type="entry name" value="HEAT STRESS TRANSCRIPTION FACTOR B-2B"/>
    <property type="match status" value="1"/>
</dbReference>
<dbReference type="PRINTS" id="PR00056">
    <property type="entry name" value="HSFDOMAIN"/>
</dbReference>
<feature type="region of interest" description="Disordered" evidence="11">
    <location>
        <begin position="226"/>
        <end position="267"/>
    </location>
</feature>
<dbReference type="PROSITE" id="PS00434">
    <property type="entry name" value="HSF_DOMAIN"/>
    <property type="match status" value="1"/>
</dbReference>
<dbReference type="InterPro" id="IPR000232">
    <property type="entry name" value="HSF_DNA-bd"/>
</dbReference>
<accession>A0A8J5I899</accession>
<evidence type="ECO:0000259" key="12">
    <source>
        <dbReference type="PROSITE" id="PS51754"/>
    </source>
</evidence>
<feature type="region of interest" description="Disordered" evidence="11">
    <location>
        <begin position="1"/>
        <end position="32"/>
    </location>
</feature>
<dbReference type="Pfam" id="PF04844">
    <property type="entry name" value="Ovate"/>
    <property type="match status" value="1"/>
</dbReference>
<evidence type="ECO:0000313" key="13">
    <source>
        <dbReference type="EMBL" id="KAG6537718.1"/>
    </source>
</evidence>
<feature type="compositionally biased region" description="Acidic residues" evidence="11">
    <location>
        <begin position="243"/>
        <end position="252"/>
    </location>
</feature>
<evidence type="ECO:0000256" key="6">
    <source>
        <dbReference type="ARBA" id="ARBA00023016"/>
    </source>
</evidence>
<comment type="subunit">
    <text evidence="2">Homotrimer.</text>
</comment>
<dbReference type="AlphaFoldDB" id="A0A8J5I899"/>
<dbReference type="Pfam" id="PF00447">
    <property type="entry name" value="HSF_DNA-bind"/>
    <property type="match status" value="1"/>
</dbReference>
<keyword evidence="14" id="KW-1185">Reference proteome</keyword>
<dbReference type="Gene3D" id="1.10.10.10">
    <property type="entry name" value="Winged helix-like DNA-binding domain superfamily/Winged helix DNA-binding domain"/>
    <property type="match status" value="1"/>
</dbReference>
<dbReference type="GO" id="GO:0003700">
    <property type="term" value="F:DNA-binding transcription factor activity"/>
    <property type="evidence" value="ECO:0007669"/>
    <property type="project" value="InterPro"/>
</dbReference>
<dbReference type="NCBIfam" id="TIGR01568">
    <property type="entry name" value="A_thal_3678"/>
    <property type="match status" value="1"/>
</dbReference>
<evidence type="ECO:0000256" key="7">
    <source>
        <dbReference type="ARBA" id="ARBA00023125"/>
    </source>
</evidence>
<evidence type="ECO:0000256" key="11">
    <source>
        <dbReference type="SAM" id="MobiDB-lite"/>
    </source>
</evidence>
<evidence type="ECO:0000313" key="14">
    <source>
        <dbReference type="Proteomes" id="UP000734854"/>
    </source>
</evidence>
<evidence type="ECO:0000256" key="9">
    <source>
        <dbReference type="ARBA" id="ARBA00023242"/>
    </source>
</evidence>
<evidence type="ECO:0000256" key="1">
    <source>
        <dbReference type="ARBA" id="ARBA00004123"/>
    </source>
</evidence>
<keyword evidence="3" id="KW-0678">Repressor</keyword>
<comment type="subcellular location">
    <subcellularLocation>
        <location evidence="1">Nucleus</location>
    </subcellularLocation>
</comment>
<evidence type="ECO:0000256" key="10">
    <source>
        <dbReference type="RuleBase" id="RU004020"/>
    </source>
</evidence>
<sequence>MARPSAESSPTTEEGGPPLSAHEQGHRSTPTPFLTKTYQLVDEPSIDDVISWNMDGTTFVVWRPAEFASEVLPKYFKHNNFSSFVRQLNTYGFRKIVPDRWEFANDFFRRGEKRLLCEIHRRKISSAPSSTAAPPASQAIPGESPVNSGEERVITTIPLTGGAQPAEESRGATTELVEENDRLRRENTSLCRELSQMKNLCNNILNLMSKYAPSCRHNVAANIGGGPTTTASPPDLAMSSPMEQDDSDEEETAAPPPPPPPGKKVCSTTTRLFGVSIGFKRNRVESGASSKSEAEDDDDSTTLPSSSSLSSDRDRKLSNSDELFARPVTSERFFYSPCTSKSIVEEYSDELDSEVACCERIAVLSEDPYRDFLASMEEVVAAHELREWRGLQELLRCYLRLNERKNHKAIVLAFVDLLTRCASLDKTS</sequence>
<feature type="compositionally biased region" description="Low complexity" evidence="11">
    <location>
        <begin position="127"/>
        <end position="141"/>
    </location>
</feature>
<dbReference type="InterPro" id="IPR036388">
    <property type="entry name" value="WH-like_DNA-bd_sf"/>
</dbReference>
<dbReference type="SUPFAM" id="SSF46785">
    <property type="entry name" value="Winged helix' DNA-binding domain"/>
    <property type="match status" value="1"/>
</dbReference>
<feature type="compositionally biased region" description="Low complexity" evidence="11">
    <location>
        <begin position="301"/>
        <end position="310"/>
    </location>
</feature>
<dbReference type="Proteomes" id="UP000734854">
    <property type="component" value="Unassembled WGS sequence"/>
</dbReference>
<comment type="caution">
    <text evidence="13">The sequence shown here is derived from an EMBL/GenBank/DDBJ whole genome shotgun (WGS) entry which is preliminary data.</text>
</comment>
<dbReference type="PROSITE" id="PS51754">
    <property type="entry name" value="OVATE"/>
    <property type="match status" value="1"/>
</dbReference>
<gene>
    <name evidence="13" type="ORF">ZIOFF_002813</name>
</gene>
<comment type="similarity">
    <text evidence="10">Belongs to the HSF family.</text>
</comment>
<feature type="region of interest" description="Disordered" evidence="11">
    <location>
        <begin position="127"/>
        <end position="149"/>
    </location>
</feature>
<evidence type="ECO:0000256" key="4">
    <source>
        <dbReference type="ARBA" id="ARBA00022553"/>
    </source>
</evidence>
<proteinExistence type="inferred from homology"/>
<organism evidence="13 14">
    <name type="scientific">Zingiber officinale</name>
    <name type="common">Ginger</name>
    <name type="synonym">Amomum zingiber</name>
    <dbReference type="NCBI Taxonomy" id="94328"/>
    <lineage>
        <taxon>Eukaryota</taxon>
        <taxon>Viridiplantae</taxon>
        <taxon>Streptophyta</taxon>
        <taxon>Embryophyta</taxon>
        <taxon>Tracheophyta</taxon>
        <taxon>Spermatophyta</taxon>
        <taxon>Magnoliopsida</taxon>
        <taxon>Liliopsida</taxon>
        <taxon>Zingiberales</taxon>
        <taxon>Zingiberaceae</taxon>
        <taxon>Zingiber</taxon>
    </lineage>
</organism>
<evidence type="ECO:0000256" key="8">
    <source>
        <dbReference type="ARBA" id="ARBA00023163"/>
    </source>
</evidence>
<dbReference type="FunFam" id="1.10.10.10:FF:000037">
    <property type="entry name" value="Heat stress transcription factor B-4"/>
    <property type="match status" value="1"/>
</dbReference>
<keyword evidence="5" id="KW-0805">Transcription regulation</keyword>
<dbReference type="InterPro" id="IPR006458">
    <property type="entry name" value="Ovate_C"/>
</dbReference>
<keyword evidence="4" id="KW-0597">Phosphoprotein</keyword>
<dbReference type="GO" id="GO:0005634">
    <property type="term" value="C:nucleus"/>
    <property type="evidence" value="ECO:0007669"/>
    <property type="project" value="UniProtKB-SubCell"/>
</dbReference>
<protein>
    <recommendedName>
        <fullName evidence="12">OVATE domain-containing protein</fullName>
    </recommendedName>
</protein>
<dbReference type="GO" id="GO:0000978">
    <property type="term" value="F:RNA polymerase II cis-regulatory region sequence-specific DNA binding"/>
    <property type="evidence" value="ECO:0007669"/>
    <property type="project" value="TreeGrafter"/>
</dbReference>
<dbReference type="EMBL" id="JACMSC010000001">
    <property type="protein sequence ID" value="KAG6537718.1"/>
    <property type="molecule type" value="Genomic_DNA"/>
</dbReference>
<evidence type="ECO:0000256" key="2">
    <source>
        <dbReference type="ARBA" id="ARBA00011233"/>
    </source>
</evidence>
<name>A0A8J5I899_ZINOF</name>
<dbReference type="InterPro" id="IPR036390">
    <property type="entry name" value="WH_DNA-bd_sf"/>
</dbReference>
<keyword evidence="6" id="KW-0346">Stress response</keyword>
<evidence type="ECO:0000256" key="5">
    <source>
        <dbReference type="ARBA" id="ARBA00023015"/>
    </source>
</evidence>